<evidence type="ECO:0000256" key="17">
    <source>
        <dbReference type="ARBA" id="ARBA00030414"/>
    </source>
</evidence>
<keyword evidence="7" id="KW-0436">Ligase</keyword>
<accession>A0ABD2GJ48</accession>
<dbReference type="Gene3D" id="3.30.559.10">
    <property type="entry name" value="Chloramphenicol acetyltransferase-like domain"/>
    <property type="match status" value="1"/>
</dbReference>
<dbReference type="PANTHER" id="PTHR10188:SF42">
    <property type="entry name" value="SI:CH211-256M1.8"/>
    <property type="match status" value="1"/>
</dbReference>
<dbReference type="Gene3D" id="3.30.559.70">
    <property type="entry name" value="Choline/Carnitine o-acyltransferase, domain 2"/>
    <property type="match status" value="1"/>
</dbReference>
<dbReference type="FunFam" id="3.60.20.30:FF:000001">
    <property type="entry name" value="Isoaspartyl peptidase/L-asparaginase"/>
    <property type="match status" value="1"/>
</dbReference>
<comment type="catalytic activity">
    <reaction evidence="1">
        <text>Cleavage of a beta-linked Asp residue from the N-terminus of a polypeptide.</text>
        <dbReference type="EC" id="3.4.19.5"/>
    </reaction>
</comment>
<sequence>MTLLNYPVPELDVTLQEVIRVLQLTLRADLYPEFKNTLEQQRALLQEAQEQVATRALGKENWVTEQFKRSLLSCYGPLPTSTALPAVLLPTKATGCTQLGRAAALLWAAAKLYSEPMLLEGNVPMENTQQSEIFAASRIPGRSQDEIKLYPDSLHAIVTCAGGVFPVDILGRPSTGGPVSARPFVEIYNQLAQVMDQPRAGKLNDPSAICSLSALDRKVWAATREEILGKGGETAASLRLMESAVLTLCLEDCNPPSELADTLNAVRLGGGGEGSLYLRYCDKVLNLVVFKDSTAGVVFEHSAVDGMVAGLVTEHLYNLSETADLNLVQTEAVQVNGSVIVNNVSYVCPPPLTFPLQGVNTPKLSRNLKETHPVLTFDVSSFPDVFSTVRGQRGLIEAWVNFSLQLSLRQLLGESAAKHMIVTPTHMRHYKHGRCDPTYSLTMHSHKLVSALVSCIGSNNTIKYTADLLRLFHVAFLEHKSLIRNTKSGHGVGPHLAALRRSLPSDNPLKKYLDPFGCPSVYLTGTDMMEGVECALGNVYAQDQLAVTYHGKKDKVCIVLNGKGSFALTLEKLQASLKINLKLVMLLAVRYAIACQMGAIERPLNQGQTEKMNGETNHCQESPNKGKTTVENTSGTSTDYTLVIHGGAGEEMMLNTEVIGVIEFALQTALTLGSEVLQQGGSSLDAVQKSVEALEDCFLFNAGKGSVFNQEGNNEMEATIVDGNAMRSGSVACVQNVKNPIKAARCVMEKSSHSLIVGDGAEEFLQGLEKKQNPVGPEYFYTDVRHRQLTAKLAAGNTSKNNHPQTVGAVALDRWKGLAAASSTGGVVGKLKGRVGDTAIVGAGIYADDKLAITCSGDGDVFLRQTVAQKIASLYHHTGYSLRQACREVMAENLDGICAGIIALDAKGDVIIETNADVMFVASMVDDISRVEVLRPLKSFSDVIWETDELVAYLDPKPWTPGSTILKRKTLSGASSIFQLATPDVLTILQGAKAVSSLLCERLGVQRCALVFNPIPNQSAQIRLLPLHGLEPKWQPHLASEEEFHTNDPGYCTSKSGPRLDDEALTQVQAKIRSGLPTPNTPSCFDFFGDASNDNLFSRIVRGEQQQWRVWEDNEHVAFLTPYPNTPGLTVVVPRKPLSSDIFKLEEADYKALILATCKVAKLLEEGMRAQGVALIFEGFEIDYAHAKLIPLLPSPDGTKQAELQPQCYQSYPGFVSSWDGPAADPEALKKIHSKITQCRPPHSWQDPQSHSTLAMKSQWYRNLFQIQNTLFHSTVEYFHSSCKYSYALTPLTTDTISSPMGLGSDSEPVSVHLFGQDIYLADSMQFVLEYFLRFQENLQGAYYISPSFRGEDPDATHLNQFYHVECELLGNMDKAISTAEGYLAHLTKSMLKKHSDMILNTAGTLTHVNAMLSKLDGKTPLPRVPLDQAISMMPSADCQEWVQDGQPQFGRKLTRKGERVLMEKYGGAVWLTEMDHLGVPFYQAYVEGTERCKAKAADLLLGLGETLGLGERHSTTEMVQEALRHHEVPEQSYKWYLNMRQVNPLLTSGWGMGTERYLCWLLQHDDIRDMHVIPRMKGKKYMP</sequence>
<evidence type="ECO:0000256" key="3">
    <source>
        <dbReference type="ARBA" id="ARBA00010872"/>
    </source>
</evidence>
<keyword evidence="27" id="KW-1185">Reference proteome</keyword>
<dbReference type="Proteomes" id="UP001619887">
    <property type="component" value="Unassembled WGS sequence"/>
</dbReference>
<evidence type="ECO:0000256" key="9">
    <source>
        <dbReference type="ARBA" id="ARBA00022679"/>
    </source>
</evidence>
<evidence type="ECO:0000259" key="24">
    <source>
        <dbReference type="PROSITE" id="PS50862"/>
    </source>
</evidence>
<keyword evidence="8" id="KW-0645">Protease</keyword>
<dbReference type="GO" id="GO:0006508">
    <property type="term" value="P:proteolysis"/>
    <property type="evidence" value="ECO:0007669"/>
    <property type="project" value="UniProtKB-KW"/>
</dbReference>
<dbReference type="SUPFAM" id="SSF56235">
    <property type="entry name" value="N-terminal nucleophile aminohydrolases (Ntn hydrolases)"/>
    <property type="match status" value="1"/>
</dbReference>
<dbReference type="PANTHER" id="PTHR10188">
    <property type="entry name" value="L-ASPARAGINASE"/>
    <property type="match status" value="1"/>
</dbReference>
<keyword evidence="12" id="KW-0068">Autocatalytic cleavage</keyword>
<evidence type="ECO:0000256" key="22">
    <source>
        <dbReference type="PROSITE-ProRule" id="PRU00464"/>
    </source>
</evidence>
<feature type="domain" description="Aminoacyl-transfer RNA synthetases class-II family profile" evidence="24">
    <location>
        <begin position="1345"/>
        <end position="1584"/>
    </location>
</feature>
<dbReference type="InterPro" id="IPR029055">
    <property type="entry name" value="Ntn_hydrolases_N"/>
</dbReference>
<dbReference type="Pfam" id="PF00152">
    <property type="entry name" value="tRNA-synt_2"/>
    <property type="match status" value="1"/>
</dbReference>
<dbReference type="InterPro" id="IPR011146">
    <property type="entry name" value="HIT-like"/>
</dbReference>
<comment type="caution">
    <text evidence="26">The sequence shown here is derived from an EMBL/GenBank/DDBJ whole genome shotgun (WGS) entry which is preliminary data.</text>
</comment>
<dbReference type="InterPro" id="IPR004364">
    <property type="entry name" value="Aa-tRNA-synt_II"/>
</dbReference>
<dbReference type="InterPro" id="IPR006195">
    <property type="entry name" value="aa-tRNA-synth_II"/>
</dbReference>
<keyword evidence="13" id="KW-0067">ATP-binding</keyword>
<reference evidence="26 27" key="2">
    <citation type="journal article" date="2024" name="G3 (Bethesda)">
        <title>The genome of the cryopelagic Antarctic bald notothen, Trematomus borchgrevinki.</title>
        <authorList>
            <person name="Rayamajhi N."/>
            <person name="Rivera-Colon A.G."/>
            <person name="Minhas B.F."/>
            <person name="Cheng C.C."/>
            <person name="Catchen J.M."/>
        </authorList>
    </citation>
    <scope>NUCLEOTIDE SEQUENCE [LARGE SCALE GENOMIC DNA]</scope>
    <source>
        <strain evidence="26">AGRC-2024</strain>
    </source>
</reference>
<dbReference type="SUPFAM" id="SSF54197">
    <property type="entry name" value="HIT-like"/>
    <property type="match status" value="1"/>
</dbReference>
<dbReference type="SUPFAM" id="SSF55681">
    <property type="entry name" value="Class II aaRS and biotin synthetases"/>
    <property type="match status" value="1"/>
</dbReference>
<dbReference type="GO" id="GO:0016746">
    <property type="term" value="F:acyltransferase activity"/>
    <property type="evidence" value="ECO:0007669"/>
    <property type="project" value="UniProtKB-KW"/>
</dbReference>
<evidence type="ECO:0000256" key="15">
    <source>
        <dbReference type="ARBA" id="ARBA00029701"/>
    </source>
</evidence>
<evidence type="ECO:0000256" key="2">
    <source>
        <dbReference type="ARBA" id="ARBA00005232"/>
    </source>
</evidence>
<dbReference type="Pfam" id="PF00755">
    <property type="entry name" value="Carn_acyltransf"/>
    <property type="match status" value="1"/>
</dbReference>
<dbReference type="InterPro" id="IPR023213">
    <property type="entry name" value="CAT-like_dom_sf"/>
</dbReference>
<evidence type="ECO:0000313" key="26">
    <source>
        <dbReference type="EMBL" id="KAL3054102.1"/>
    </source>
</evidence>
<dbReference type="InterPro" id="IPR000246">
    <property type="entry name" value="Peptidase_T2"/>
</dbReference>
<dbReference type="InterPro" id="IPR042231">
    <property type="entry name" value="Cho/carn_acyl_trans_2"/>
</dbReference>
<dbReference type="Gene3D" id="3.30.930.10">
    <property type="entry name" value="Bira Bifunctional Protein, Domain 2"/>
    <property type="match status" value="1"/>
</dbReference>
<feature type="active site" description="Nucleophile" evidence="20">
    <location>
        <position position="806"/>
    </location>
</feature>
<evidence type="ECO:0000256" key="12">
    <source>
        <dbReference type="ARBA" id="ARBA00022813"/>
    </source>
</evidence>
<dbReference type="EC" id="3.4.19.5" evidence="4"/>
<dbReference type="InterPro" id="IPR036265">
    <property type="entry name" value="HIT-like_sf"/>
</dbReference>
<comment type="similarity">
    <text evidence="3">Belongs to the Ntn-hydrolase family.</text>
</comment>
<keyword evidence="9" id="KW-0808">Transferase</keyword>
<comment type="caution">
    <text evidence="22">Lacks conserved residue(s) required for the propagation of feature annotation.</text>
</comment>
<dbReference type="GO" id="GO:0004067">
    <property type="term" value="F:asparaginase activity"/>
    <property type="evidence" value="ECO:0007669"/>
    <property type="project" value="UniProtKB-EC"/>
</dbReference>
<dbReference type="SUPFAM" id="SSF52777">
    <property type="entry name" value="CoA-dependent acyltransferases"/>
    <property type="match status" value="2"/>
</dbReference>
<feature type="active site" description="Proton acceptor" evidence="21">
    <location>
        <position position="301"/>
    </location>
</feature>
<dbReference type="PROSITE" id="PS00440">
    <property type="entry name" value="ACYLTRANSF_C_2"/>
    <property type="match status" value="1"/>
</dbReference>
<evidence type="ECO:0000256" key="19">
    <source>
        <dbReference type="ARBA" id="ARBA00049366"/>
    </source>
</evidence>
<dbReference type="GO" id="GO:0008798">
    <property type="term" value="F:beta-aspartyl-peptidase activity"/>
    <property type="evidence" value="ECO:0007669"/>
    <property type="project" value="UniProtKB-EC"/>
</dbReference>
<evidence type="ECO:0000256" key="8">
    <source>
        <dbReference type="ARBA" id="ARBA00022670"/>
    </source>
</evidence>
<organism evidence="26 27">
    <name type="scientific">Pagothenia borchgrevinki</name>
    <name type="common">Bald rockcod</name>
    <name type="synonym">Trematomus borchgrevinki</name>
    <dbReference type="NCBI Taxonomy" id="8213"/>
    <lineage>
        <taxon>Eukaryota</taxon>
        <taxon>Metazoa</taxon>
        <taxon>Chordata</taxon>
        <taxon>Craniata</taxon>
        <taxon>Vertebrata</taxon>
        <taxon>Euteleostomi</taxon>
        <taxon>Actinopterygii</taxon>
        <taxon>Neopterygii</taxon>
        <taxon>Teleostei</taxon>
        <taxon>Neoteleostei</taxon>
        <taxon>Acanthomorphata</taxon>
        <taxon>Eupercaria</taxon>
        <taxon>Perciformes</taxon>
        <taxon>Notothenioidei</taxon>
        <taxon>Nototheniidae</taxon>
        <taxon>Pagothenia</taxon>
    </lineage>
</organism>
<dbReference type="Pfam" id="PF01112">
    <property type="entry name" value="Asparaginase_2"/>
    <property type="match status" value="1"/>
</dbReference>
<evidence type="ECO:0000256" key="20">
    <source>
        <dbReference type="PIRSR" id="PIRSR600246-1"/>
    </source>
</evidence>
<dbReference type="CDD" id="cd04701">
    <property type="entry name" value="Asparaginase_2"/>
    <property type="match status" value="1"/>
</dbReference>
<evidence type="ECO:0000256" key="1">
    <source>
        <dbReference type="ARBA" id="ARBA00000306"/>
    </source>
</evidence>
<evidence type="ECO:0000256" key="4">
    <source>
        <dbReference type="ARBA" id="ARBA00012879"/>
    </source>
</evidence>
<evidence type="ECO:0000256" key="16">
    <source>
        <dbReference type="ARBA" id="ARBA00029780"/>
    </source>
</evidence>
<dbReference type="InterPro" id="IPR000542">
    <property type="entry name" value="Carn_acyl_trans"/>
</dbReference>
<evidence type="ECO:0000256" key="18">
    <source>
        <dbReference type="ARBA" id="ARBA00030667"/>
    </source>
</evidence>
<dbReference type="FunFam" id="3.30.428.10:FF:000056">
    <property type="entry name" value="Si:ch211-256m1.8"/>
    <property type="match status" value="1"/>
</dbReference>
<dbReference type="Gene3D" id="3.30.428.10">
    <property type="entry name" value="HIT-like"/>
    <property type="match status" value="1"/>
</dbReference>
<evidence type="ECO:0000256" key="10">
    <source>
        <dbReference type="ARBA" id="ARBA00022741"/>
    </source>
</evidence>
<protein>
    <recommendedName>
        <fullName evidence="6">Isoaspartyl peptidase/L-asparaginase</fullName>
        <ecNumber evidence="4">3.4.19.5</ecNumber>
        <ecNumber evidence="5">3.5.1.1</ecNumber>
    </recommendedName>
    <alternativeName>
        <fullName evidence="15">Asparaginase-like protein 1</fullName>
    </alternativeName>
    <alternativeName>
        <fullName evidence="18">Beta-aspartyl-peptidase</fullName>
    </alternativeName>
    <alternativeName>
        <fullName evidence="16">Isoaspartyl dipeptidase</fullName>
    </alternativeName>
    <alternativeName>
        <fullName evidence="17">L-asparagine amidohydrolase</fullName>
    </alternativeName>
</protein>
<evidence type="ECO:0000256" key="23">
    <source>
        <dbReference type="SAM" id="MobiDB-lite"/>
    </source>
</evidence>
<dbReference type="PROSITE" id="PS51084">
    <property type="entry name" value="HIT_2"/>
    <property type="match status" value="1"/>
</dbReference>
<comment type="catalytic activity">
    <reaction evidence="19">
        <text>L-asparagine + H2O = L-aspartate + NH4(+)</text>
        <dbReference type="Rhea" id="RHEA:21016"/>
        <dbReference type="ChEBI" id="CHEBI:15377"/>
        <dbReference type="ChEBI" id="CHEBI:28938"/>
        <dbReference type="ChEBI" id="CHEBI:29991"/>
        <dbReference type="ChEBI" id="CHEBI:58048"/>
        <dbReference type="EC" id="3.5.1.1"/>
    </reaction>
</comment>
<keyword evidence="11" id="KW-0378">Hydrolase</keyword>
<evidence type="ECO:0000256" key="7">
    <source>
        <dbReference type="ARBA" id="ARBA00022598"/>
    </source>
</evidence>
<evidence type="ECO:0000256" key="13">
    <source>
        <dbReference type="ARBA" id="ARBA00022840"/>
    </source>
</evidence>
<feature type="region of interest" description="Disordered" evidence="23">
    <location>
        <begin position="611"/>
        <end position="633"/>
    </location>
</feature>
<evidence type="ECO:0000256" key="6">
    <source>
        <dbReference type="ARBA" id="ARBA00022280"/>
    </source>
</evidence>
<comment type="similarity">
    <text evidence="2">Belongs to the carnitine/choline acetyltransferase family.</text>
</comment>
<evidence type="ECO:0000256" key="11">
    <source>
        <dbReference type="ARBA" id="ARBA00022801"/>
    </source>
</evidence>
<evidence type="ECO:0000313" key="27">
    <source>
        <dbReference type="Proteomes" id="UP001619887"/>
    </source>
</evidence>
<dbReference type="GO" id="GO:0000166">
    <property type="term" value="F:nucleotide binding"/>
    <property type="evidence" value="ECO:0007669"/>
    <property type="project" value="UniProtKB-KW"/>
</dbReference>
<dbReference type="Gene3D" id="3.60.20.30">
    <property type="entry name" value="(Glycosyl)asparaginase"/>
    <property type="match status" value="1"/>
</dbReference>
<evidence type="ECO:0000259" key="25">
    <source>
        <dbReference type="PROSITE" id="PS51084"/>
    </source>
</evidence>
<dbReference type="InterPro" id="IPR045864">
    <property type="entry name" value="aa-tRNA-synth_II/BPL/LPL"/>
</dbReference>
<evidence type="ECO:0000256" key="21">
    <source>
        <dbReference type="PIRSR" id="PIRSR600542-1"/>
    </source>
</evidence>
<dbReference type="InterPro" id="IPR039551">
    <property type="entry name" value="Cho/carn_acyl_trans"/>
</dbReference>
<evidence type="ECO:0000256" key="5">
    <source>
        <dbReference type="ARBA" id="ARBA00012920"/>
    </source>
</evidence>
<evidence type="ECO:0000256" key="14">
    <source>
        <dbReference type="ARBA" id="ARBA00023315"/>
    </source>
</evidence>
<reference evidence="26 27" key="1">
    <citation type="journal article" date="2022" name="G3 (Bethesda)">
        <title>Evaluating Illumina-, Nanopore-, and PacBio-based genome assembly strategies with the bald notothen, Trematomus borchgrevinki.</title>
        <authorList>
            <person name="Rayamajhi N."/>
            <person name="Cheng C.C."/>
            <person name="Catchen J.M."/>
        </authorList>
    </citation>
    <scope>NUCLEOTIDE SEQUENCE [LARGE SCALE GENOMIC DNA]</scope>
    <source>
        <strain evidence="26">AGRC-2024</strain>
    </source>
</reference>
<keyword evidence="14" id="KW-0012">Acyltransferase</keyword>
<feature type="domain" description="HIT" evidence="25">
    <location>
        <begin position="1096"/>
        <end position="1200"/>
    </location>
</feature>
<keyword evidence="10" id="KW-0547">Nucleotide-binding</keyword>
<dbReference type="EMBL" id="JBIYXZ010002078">
    <property type="protein sequence ID" value="KAL3054102.1"/>
    <property type="molecule type" value="Genomic_DNA"/>
</dbReference>
<dbReference type="EC" id="3.5.1.1" evidence="5"/>
<name>A0ABD2GJ48_PAGBO</name>
<proteinExistence type="inferred from homology"/>
<dbReference type="PROSITE" id="PS50862">
    <property type="entry name" value="AA_TRNA_LIGASE_II"/>
    <property type="match status" value="1"/>
</dbReference>
<gene>
    <name evidence="26" type="ORF">OYC64_006436</name>
</gene>